<evidence type="ECO:0000313" key="2">
    <source>
        <dbReference type="EMBL" id="KKL89010.1"/>
    </source>
</evidence>
<feature type="coiled-coil region" evidence="1">
    <location>
        <begin position="38"/>
        <end position="65"/>
    </location>
</feature>
<protein>
    <submittedName>
        <fullName evidence="2">Uncharacterized protein</fullName>
    </submittedName>
</protein>
<dbReference type="AlphaFoldDB" id="A0A0F9I5C6"/>
<comment type="caution">
    <text evidence="2">The sequence shown here is derived from an EMBL/GenBank/DDBJ whole genome shotgun (WGS) entry which is preliminary data.</text>
</comment>
<dbReference type="EMBL" id="LAZR01020401">
    <property type="protein sequence ID" value="KKL89010.1"/>
    <property type="molecule type" value="Genomic_DNA"/>
</dbReference>
<keyword evidence="1" id="KW-0175">Coiled coil</keyword>
<organism evidence="2">
    <name type="scientific">marine sediment metagenome</name>
    <dbReference type="NCBI Taxonomy" id="412755"/>
    <lineage>
        <taxon>unclassified sequences</taxon>
        <taxon>metagenomes</taxon>
        <taxon>ecological metagenomes</taxon>
    </lineage>
</organism>
<gene>
    <name evidence="2" type="ORF">LCGC14_1918980</name>
</gene>
<evidence type="ECO:0000256" key="1">
    <source>
        <dbReference type="SAM" id="Coils"/>
    </source>
</evidence>
<proteinExistence type="predicted"/>
<sequence length="67" mass="7696">MAEETKGPSRIKLPAAMAKDLRNQEVSVVRARKDIQTLKKLGLQTQELEDKLDWAEEARKTLLKEFT</sequence>
<name>A0A0F9I5C6_9ZZZZ</name>
<accession>A0A0F9I5C6</accession>
<reference evidence="2" key="1">
    <citation type="journal article" date="2015" name="Nature">
        <title>Complex archaea that bridge the gap between prokaryotes and eukaryotes.</title>
        <authorList>
            <person name="Spang A."/>
            <person name="Saw J.H."/>
            <person name="Jorgensen S.L."/>
            <person name="Zaremba-Niedzwiedzka K."/>
            <person name="Martijn J."/>
            <person name="Lind A.E."/>
            <person name="van Eijk R."/>
            <person name="Schleper C."/>
            <person name="Guy L."/>
            <person name="Ettema T.J."/>
        </authorList>
    </citation>
    <scope>NUCLEOTIDE SEQUENCE</scope>
</reference>